<dbReference type="SUPFAM" id="SSF88713">
    <property type="entry name" value="Glycoside hydrolase/deacetylase"/>
    <property type="match status" value="1"/>
</dbReference>
<organism evidence="2 3">
    <name type="scientific">Sedimenticola selenatireducens</name>
    <dbReference type="NCBI Taxonomy" id="191960"/>
    <lineage>
        <taxon>Bacteria</taxon>
        <taxon>Pseudomonadati</taxon>
        <taxon>Pseudomonadota</taxon>
        <taxon>Gammaproteobacteria</taxon>
        <taxon>Chromatiales</taxon>
        <taxon>Sedimenticolaceae</taxon>
        <taxon>Sedimenticola</taxon>
    </lineage>
</organism>
<dbReference type="GO" id="GO:0005975">
    <property type="term" value="P:carbohydrate metabolic process"/>
    <property type="evidence" value="ECO:0007669"/>
    <property type="project" value="InterPro"/>
</dbReference>
<keyword evidence="3" id="KW-1185">Reference proteome</keyword>
<dbReference type="Proteomes" id="UP000316649">
    <property type="component" value="Unassembled WGS sequence"/>
</dbReference>
<evidence type="ECO:0000259" key="1">
    <source>
        <dbReference type="PROSITE" id="PS51677"/>
    </source>
</evidence>
<dbReference type="RefSeq" id="WP_144356964.1">
    <property type="nucleotide sequence ID" value="NZ_VMNH01000001.1"/>
</dbReference>
<dbReference type="OrthoDB" id="5589314at2"/>
<accession>A0A558E1G9</accession>
<reference evidence="2 3" key="1">
    <citation type="submission" date="2019-07" db="EMBL/GenBank/DDBJ databases">
        <title>The pathways for chlorine oxyanion respiration interact through the shared metabolite chlorate.</title>
        <authorList>
            <person name="Barnum T.P."/>
            <person name="Cheng Y."/>
            <person name="Hill K.A."/>
            <person name="Lucas L.N."/>
            <person name="Carlson H.K."/>
            <person name="Coates J.D."/>
        </authorList>
    </citation>
    <scope>NUCLEOTIDE SEQUENCE [LARGE SCALE GENOMIC DNA]</scope>
    <source>
        <strain evidence="2 3">BK-1</strain>
    </source>
</reference>
<dbReference type="AlphaFoldDB" id="A0A558E1G9"/>
<feature type="domain" description="NodB homology" evidence="1">
    <location>
        <begin position="1"/>
        <end position="242"/>
    </location>
</feature>
<proteinExistence type="predicted"/>
<comment type="caution">
    <text evidence="2">The sequence shown here is derived from an EMBL/GenBank/DDBJ whole genome shotgun (WGS) entry which is preliminary data.</text>
</comment>
<name>A0A558E1G9_9GAMM</name>
<evidence type="ECO:0000313" key="2">
    <source>
        <dbReference type="EMBL" id="TVO79007.1"/>
    </source>
</evidence>
<dbReference type="GO" id="GO:0016810">
    <property type="term" value="F:hydrolase activity, acting on carbon-nitrogen (but not peptide) bonds"/>
    <property type="evidence" value="ECO:0007669"/>
    <property type="project" value="InterPro"/>
</dbReference>
<gene>
    <name evidence="2" type="ORF">FHP88_00130</name>
</gene>
<evidence type="ECO:0000313" key="3">
    <source>
        <dbReference type="Proteomes" id="UP000316649"/>
    </source>
</evidence>
<sequence length="284" mass="31923">MRIALRIEVSTERGAREGVPALLRLLDEHQVKASFCVSLGPDYSGYPLGNHLPEGIRRKLPARYIGRRYRDHLKSIATAGHDVGIASYSAAGWQRDSAYQSPEWVHSEVIHAVDAFTDLYGKPPHFHGALGWQVNANLFAEEESLRFNFSSDVRGRHAFLPEMQGVRSSCPQIPTTLPTLDELLLQSEVSEENVHQFLYAACQRVLPNGEVFTLTAEREGRDLLGVLEKLLVMWKGGQWEVRPLTELLQQIDLSSLSHHVVGWASADANNRYMATQSTRLEQLK</sequence>
<dbReference type="PROSITE" id="PS51677">
    <property type="entry name" value="NODB"/>
    <property type="match status" value="1"/>
</dbReference>
<dbReference type="Gene3D" id="3.20.20.370">
    <property type="entry name" value="Glycoside hydrolase/deacetylase"/>
    <property type="match status" value="1"/>
</dbReference>
<dbReference type="EMBL" id="VMNH01000001">
    <property type="protein sequence ID" value="TVO79007.1"/>
    <property type="molecule type" value="Genomic_DNA"/>
</dbReference>
<protein>
    <submittedName>
        <fullName evidence="2">Polysaccharide deacetylase family protein</fullName>
    </submittedName>
</protein>
<dbReference type="InterPro" id="IPR002509">
    <property type="entry name" value="NODB_dom"/>
</dbReference>
<dbReference type="InterPro" id="IPR011330">
    <property type="entry name" value="Glyco_hydro/deAcase_b/a-brl"/>
</dbReference>